<gene>
    <name evidence="6" type="primary">RANBP2</name>
    <name evidence="6" type="ORF">SNAT2548_LOCUS35175</name>
</gene>
<evidence type="ECO:0000256" key="3">
    <source>
        <dbReference type="ARBA" id="ARBA00022833"/>
    </source>
</evidence>
<keyword evidence="3" id="KW-0862">Zinc</keyword>
<dbReference type="SUPFAM" id="SSF90209">
    <property type="entry name" value="Ran binding protein zinc finger-like"/>
    <property type="match status" value="5"/>
</dbReference>
<evidence type="ECO:0000313" key="7">
    <source>
        <dbReference type="Proteomes" id="UP000604046"/>
    </source>
</evidence>
<dbReference type="InterPro" id="IPR036443">
    <property type="entry name" value="Znf_RanBP2_sf"/>
</dbReference>
<dbReference type="OrthoDB" id="285435at2759"/>
<dbReference type="Proteomes" id="UP000604046">
    <property type="component" value="Unassembled WGS sequence"/>
</dbReference>
<feature type="domain" description="RanBP2-type" evidence="5">
    <location>
        <begin position="135"/>
        <end position="164"/>
    </location>
</feature>
<dbReference type="Gene3D" id="4.10.1060.10">
    <property type="entry name" value="Zinc finger, RanBP2-type"/>
    <property type="match status" value="5"/>
</dbReference>
<evidence type="ECO:0000256" key="4">
    <source>
        <dbReference type="PROSITE-ProRule" id="PRU00322"/>
    </source>
</evidence>
<dbReference type="Pfam" id="PF00641">
    <property type="entry name" value="Zn_ribbon_RanBP"/>
    <property type="match status" value="5"/>
</dbReference>
<dbReference type="PANTHER" id="PTHR12999">
    <property type="entry name" value="ZINC FINGER RAN-BINDING DOMAIN-CONTAINING PROTEIN 2 ZRANB2-RELATED"/>
    <property type="match status" value="1"/>
</dbReference>
<keyword evidence="1" id="KW-0479">Metal-binding</keyword>
<organism evidence="6 7">
    <name type="scientific">Symbiodinium natans</name>
    <dbReference type="NCBI Taxonomy" id="878477"/>
    <lineage>
        <taxon>Eukaryota</taxon>
        <taxon>Sar</taxon>
        <taxon>Alveolata</taxon>
        <taxon>Dinophyceae</taxon>
        <taxon>Suessiales</taxon>
        <taxon>Symbiodiniaceae</taxon>
        <taxon>Symbiodinium</taxon>
    </lineage>
</organism>
<protein>
    <submittedName>
        <fullName evidence="6">RANBP2 protein</fullName>
    </submittedName>
</protein>
<feature type="domain" description="RanBP2-type" evidence="5">
    <location>
        <begin position="8"/>
        <end position="37"/>
    </location>
</feature>
<dbReference type="PANTHER" id="PTHR12999:SF17">
    <property type="entry name" value="ZINC FINGER RAN-BINDING DOMAIN-CONTAINING PROTEIN 2"/>
    <property type="match status" value="1"/>
</dbReference>
<evidence type="ECO:0000259" key="5">
    <source>
        <dbReference type="PROSITE" id="PS50199"/>
    </source>
</evidence>
<sequence length="852" mass="93482">MSQMPEMREGDWVCPACSNHNYADKVLCNRCNVPKALIMGAKDFRQGDWMCPACGNHNYSSKMSCNRCQKPKAMLGVMGTPTAAQAHSQNMRRGDWICPSCSNHNYASKTACNRCSLPKAENAKVTQATTPRNFRQGDWMCADCGNHNYASKMTCNRCQSPKPAAEVGEEYGPATKLGSTRPSPYGLASAPGGSWTCRSCSNVNWPMRTACNRCQLPRQEAEAPDLQPGNSMNGMQAGAHVPLNVPPSQAMGWGAAQNIFAASMAGAMPMGMPMPPPPPMQMGAPMTAMPYNTGPTVVVRPSLSPPTLSSMAGAAPPPPPPAKEEAMVFCCSEDTSNDSTREKLLDISGAVLNRAAAMANCLRLLRPNCEADFIQSLIEMEVGQPEMLRSWLHARPRLRGGAKDATASWQGALQMAETALNWKVRMLGDVFENGPKILDYIQTVHADTAQKLRAAFDSSAAQRLFTELRRPVRMETKRRPVHIAMVASVGVPIFAAKAMATVRSALFFARRRLLHFHLFADGAGVGAVHAALHGLEPGLAARAKQFEVHSEEVILPFFNKLARIIPPDCLGYSSKFGDSGWIRLLAHEVFTRPRNFTQLIYVDAGDFVFLDDPALMLEHAQEFRGQQVAGGPFGGAIPVQVLDLVKMERAYWTRIVQRIVSQEVSQHGGGACGLGEGHMTGVLSRISELWHDFDSHWAVEPREFGGVQGTGGGVRDVWRMPALWDLRVYPGLLDWTSVQVHCPLFSEGFLNMIFEGEIPADSAALKWAQRVAIEAYDAARENRTLLEAGYTSVWSHNQLRCGSKVRGIHFALNLKSVPWARDFMNFWAGSGAPAWGSDVWDFEKRAMTKARW</sequence>
<dbReference type="InterPro" id="IPR001876">
    <property type="entry name" value="Znf_RanBP2"/>
</dbReference>
<keyword evidence="7" id="KW-1185">Reference proteome</keyword>
<reference evidence="6" key="1">
    <citation type="submission" date="2021-02" db="EMBL/GenBank/DDBJ databases">
        <authorList>
            <person name="Dougan E. K."/>
            <person name="Rhodes N."/>
            <person name="Thang M."/>
            <person name="Chan C."/>
        </authorList>
    </citation>
    <scope>NUCLEOTIDE SEQUENCE</scope>
</reference>
<feature type="domain" description="RanBP2-type" evidence="5">
    <location>
        <begin position="191"/>
        <end position="220"/>
    </location>
</feature>
<dbReference type="AlphaFoldDB" id="A0A812V7M8"/>
<evidence type="ECO:0000313" key="6">
    <source>
        <dbReference type="EMBL" id="CAE7618917.1"/>
    </source>
</evidence>
<dbReference type="PROSITE" id="PS50199">
    <property type="entry name" value="ZF_RANBP2_2"/>
    <property type="match status" value="5"/>
</dbReference>
<dbReference type="GO" id="GO:0008270">
    <property type="term" value="F:zinc ion binding"/>
    <property type="evidence" value="ECO:0007669"/>
    <property type="project" value="UniProtKB-KW"/>
</dbReference>
<feature type="domain" description="RanBP2-type" evidence="5">
    <location>
        <begin position="92"/>
        <end position="121"/>
    </location>
</feature>
<dbReference type="PROSITE" id="PS01358">
    <property type="entry name" value="ZF_RANBP2_1"/>
    <property type="match status" value="5"/>
</dbReference>
<evidence type="ECO:0000256" key="1">
    <source>
        <dbReference type="ARBA" id="ARBA00022723"/>
    </source>
</evidence>
<evidence type="ECO:0000256" key="2">
    <source>
        <dbReference type="ARBA" id="ARBA00022771"/>
    </source>
</evidence>
<comment type="caution">
    <text evidence="6">The sequence shown here is derived from an EMBL/GenBank/DDBJ whole genome shotgun (WGS) entry which is preliminary data.</text>
</comment>
<name>A0A812V7M8_9DINO</name>
<accession>A0A812V7M8</accession>
<dbReference type="SMART" id="SM00547">
    <property type="entry name" value="ZnF_RBZ"/>
    <property type="match status" value="5"/>
</dbReference>
<keyword evidence="2 4" id="KW-0863">Zinc-finger</keyword>
<feature type="domain" description="RanBP2-type" evidence="5">
    <location>
        <begin position="45"/>
        <end position="74"/>
    </location>
</feature>
<proteinExistence type="predicted"/>
<dbReference type="EMBL" id="CAJNDS010002850">
    <property type="protein sequence ID" value="CAE7618917.1"/>
    <property type="molecule type" value="Genomic_DNA"/>
</dbReference>